<sequence>MQHENQSCKDSKGTHVSSCLGSSSSHYLLSSFPDHIDKKDSTSYQFKIDKKRYIIDMEVFIEILLICPRLPNQEFDALPSNEEIVSFIKELGHKGDIKSITEVVVDQMYQPWRTFAGIINKCLSGKITDFTFQIENRDTKKQEKMYYPIFTKAIIHHFITKDKSISMRNKMFMHLPMMTAFWMWNSPSYKNYLAYATRAANPKKSRKFKKPASPSKKGTLIIVEEEEPESVKKVVPDKPKGKSVDTHEGIGLKQGVFDVSKAYSSESEYESWGDSGDEANVQGDDEDFQDSDDDPQQANDKRTGFENQETNDDEDESDNEFVHTPEDYVPTDDETNDETKDVDEEDYERISEELYSDVNVKLIDAEHNDEEKGDAYMTDVAHYIEQETTTMTPALHNATTEVPPLIPRTSPLLTILVSVIPEHNVFNPSETVITPLTTTINSLLLSLFPSLQQSIPILTPTNTEATTSTFAVPESETLSALHQRITDLEKDVKELQNVDNSTTVILTIKSKVPNAVKEYLGSSLDDALYKMIQKYSADIIQEHSVPAKIVKRLKQ</sequence>
<evidence type="ECO:0000313" key="2">
    <source>
        <dbReference type="EMBL" id="GJT87759.1"/>
    </source>
</evidence>
<evidence type="ECO:0000256" key="1">
    <source>
        <dbReference type="SAM" id="MobiDB-lite"/>
    </source>
</evidence>
<reference evidence="2" key="2">
    <citation type="submission" date="2022-01" db="EMBL/GenBank/DDBJ databases">
        <authorList>
            <person name="Yamashiro T."/>
            <person name="Shiraishi A."/>
            <person name="Satake H."/>
            <person name="Nakayama K."/>
        </authorList>
    </citation>
    <scope>NUCLEOTIDE SEQUENCE</scope>
</reference>
<evidence type="ECO:0000313" key="3">
    <source>
        <dbReference type="Proteomes" id="UP001151760"/>
    </source>
</evidence>
<feature type="compositionally biased region" description="Acidic residues" evidence="1">
    <location>
        <begin position="329"/>
        <end position="346"/>
    </location>
</feature>
<feature type="compositionally biased region" description="Acidic residues" evidence="1">
    <location>
        <begin position="309"/>
        <end position="319"/>
    </location>
</feature>
<dbReference type="EMBL" id="BQNB010019665">
    <property type="protein sequence ID" value="GJT87759.1"/>
    <property type="molecule type" value="Genomic_DNA"/>
</dbReference>
<evidence type="ECO:0008006" key="4">
    <source>
        <dbReference type="Google" id="ProtNLM"/>
    </source>
</evidence>
<dbReference type="Proteomes" id="UP001151760">
    <property type="component" value="Unassembled WGS sequence"/>
</dbReference>
<gene>
    <name evidence="2" type="ORF">Tco_1069476</name>
</gene>
<proteinExistence type="predicted"/>
<protein>
    <recommendedName>
        <fullName evidence="4">DUF4806 domain-containing protein</fullName>
    </recommendedName>
</protein>
<reference evidence="2" key="1">
    <citation type="journal article" date="2022" name="Int. J. Mol. Sci.">
        <title>Draft Genome of Tanacetum Coccineum: Genomic Comparison of Closely Related Tanacetum-Family Plants.</title>
        <authorList>
            <person name="Yamashiro T."/>
            <person name="Shiraishi A."/>
            <person name="Nakayama K."/>
            <person name="Satake H."/>
        </authorList>
    </citation>
    <scope>NUCLEOTIDE SEQUENCE</scope>
</reference>
<feature type="compositionally biased region" description="Acidic residues" evidence="1">
    <location>
        <begin position="267"/>
        <end position="295"/>
    </location>
</feature>
<feature type="region of interest" description="Disordered" evidence="1">
    <location>
        <begin position="267"/>
        <end position="346"/>
    </location>
</feature>
<comment type="caution">
    <text evidence="2">The sequence shown here is derived from an EMBL/GenBank/DDBJ whole genome shotgun (WGS) entry which is preliminary data.</text>
</comment>
<feature type="compositionally biased region" description="Basic and acidic residues" evidence="1">
    <location>
        <begin position="229"/>
        <end position="249"/>
    </location>
</feature>
<keyword evidence="3" id="KW-1185">Reference proteome</keyword>
<organism evidence="2 3">
    <name type="scientific">Tanacetum coccineum</name>
    <dbReference type="NCBI Taxonomy" id="301880"/>
    <lineage>
        <taxon>Eukaryota</taxon>
        <taxon>Viridiplantae</taxon>
        <taxon>Streptophyta</taxon>
        <taxon>Embryophyta</taxon>
        <taxon>Tracheophyta</taxon>
        <taxon>Spermatophyta</taxon>
        <taxon>Magnoliopsida</taxon>
        <taxon>eudicotyledons</taxon>
        <taxon>Gunneridae</taxon>
        <taxon>Pentapetalae</taxon>
        <taxon>asterids</taxon>
        <taxon>campanulids</taxon>
        <taxon>Asterales</taxon>
        <taxon>Asteraceae</taxon>
        <taxon>Asteroideae</taxon>
        <taxon>Anthemideae</taxon>
        <taxon>Anthemidinae</taxon>
        <taxon>Tanacetum</taxon>
    </lineage>
</organism>
<feature type="region of interest" description="Disordered" evidence="1">
    <location>
        <begin position="228"/>
        <end position="249"/>
    </location>
</feature>
<name>A0ABQ5HIY5_9ASTR</name>
<accession>A0ABQ5HIY5</accession>